<evidence type="ECO:0000313" key="2">
    <source>
        <dbReference type="EMBL" id="BAD19206.1"/>
    </source>
</evidence>
<feature type="compositionally biased region" description="Basic and acidic residues" evidence="1">
    <location>
        <begin position="19"/>
        <end position="31"/>
    </location>
</feature>
<evidence type="ECO:0000256" key="1">
    <source>
        <dbReference type="SAM" id="MobiDB-lite"/>
    </source>
</evidence>
<protein>
    <submittedName>
        <fullName evidence="2">Uncharacterized protein</fullName>
    </submittedName>
</protein>
<gene>
    <name evidence="2" type="primary">OJ1316_E06.10</name>
</gene>
<evidence type="ECO:0000313" key="3">
    <source>
        <dbReference type="Proteomes" id="UP000000763"/>
    </source>
</evidence>
<dbReference type="Proteomes" id="UP000000763">
    <property type="component" value="Chromosome 2"/>
</dbReference>
<dbReference type="EMBL" id="AP004057">
    <property type="protein sequence ID" value="BAD19206.1"/>
    <property type="molecule type" value="Genomic_DNA"/>
</dbReference>
<reference evidence="3" key="1">
    <citation type="journal article" date="2005" name="Nature">
        <title>The map-based sequence of the rice genome.</title>
        <authorList>
            <consortium name="International rice genome sequencing project (IRGSP)"/>
            <person name="Matsumoto T."/>
            <person name="Wu J."/>
            <person name="Kanamori H."/>
            <person name="Katayose Y."/>
            <person name="Fujisawa M."/>
            <person name="Namiki N."/>
            <person name="Mizuno H."/>
            <person name="Yamamoto K."/>
            <person name="Antonio B.A."/>
            <person name="Baba T."/>
            <person name="Sakata K."/>
            <person name="Nagamura Y."/>
            <person name="Aoki H."/>
            <person name="Arikawa K."/>
            <person name="Arita K."/>
            <person name="Bito T."/>
            <person name="Chiden Y."/>
            <person name="Fujitsuka N."/>
            <person name="Fukunaka R."/>
            <person name="Hamada M."/>
            <person name="Harada C."/>
            <person name="Hayashi A."/>
            <person name="Hijishita S."/>
            <person name="Honda M."/>
            <person name="Hosokawa S."/>
            <person name="Ichikawa Y."/>
            <person name="Idonuma A."/>
            <person name="Iijima M."/>
            <person name="Ikeda M."/>
            <person name="Ikeno M."/>
            <person name="Ito K."/>
            <person name="Ito S."/>
            <person name="Ito T."/>
            <person name="Ito Y."/>
            <person name="Ito Y."/>
            <person name="Iwabuchi A."/>
            <person name="Kamiya K."/>
            <person name="Karasawa W."/>
            <person name="Kurita K."/>
            <person name="Katagiri S."/>
            <person name="Kikuta A."/>
            <person name="Kobayashi H."/>
            <person name="Kobayashi N."/>
            <person name="Machita K."/>
            <person name="Maehara T."/>
            <person name="Masukawa M."/>
            <person name="Mizubayashi T."/>
            <person name="Mukai Y."/>
            <person name="Nagasaki H."/>
            <person name="Nagata Y."/>
            <person name="Naito S."/>
            <person name="Nakashima M."/>
            <person name="Nakama Y."/>
            <person name="Nakamichi Y."/>
            <person name="Nakamura M."/>
            <person name="Meguro A."/>
            <person name="Negishi M."/>
            <person name="Ohta I."/>
            <person name="Ohta T."/>
            <person name="Okamoto M."/>
            <person name="Ono N."/>
            <person name="Saji S."/>
            <person name="Sakaguchi M."/>
            <person name="Sakai K."/>
            <person name="Shibata M."/>
            <person name="Shimokawa T."/>
            <person name="Song J."/>
            <person name="Takazaki Y."/>
            <person name="Terasawa K."/>
            <person name="Tsugane M."/>
            <person name="Tsuji K."/>
            <person name="Ueda S."/>
            <person name="Waki K."/>
            <person name="Yamagata H."/>
            <person name="Yamamoto M."/>
            <person name="Yamamoto S."/>
            <person name="Yamane H."/>
            <person name="Yoshiki S."/>
            <person name="Yoshihara R."/>
            <person name="Yukawa K."/>
            <person name="Zhong H."/>
            <person name="Yano M."/>
            <person name="Yuan Q."/>
            <person name="Ouyang S."/>
            <person name="Liu J."/>
            <person name="Jones K.M."/>
            <person name="Gansberger K."/>
            <person name="Moffat K."/>
            <person name="Hill J."/>
            <person name="Bera J."/>
            <person name="Fadrosh D."/>
            <person name="Jin S."/>
            <person name="Johri S."/>
            <person name="Kim M."/>
            <person name="Overton L."/>
            <person name="Reardon M."/>
            <person name="Tsitrin T."/>
            <person name="Vuong H."/>
            <person name="Weaver B."/>
            <person name="Ciecko A."/>
            <person name="Tallon L."/>
            <person name="Jackson J."/>
            <person name="Pai G."/>
            <person name="Aken S.V."/>
            <person name="Utterback T."/>
            <person name="Reidmuller S."/>
            <person name="Feldblyum T."/>
            <person name="Hsiao J."/>
            <person name="Zismann V."/>
            <person name="Iobst S."/>
            <person name="de Vazeille A.R."/>
            <person name="Buell C.R."/>
            <person name="Ying K."/>
            <person name="Li Y."/>
            <person name="Lu T."/>
            <person name="Huang Y."/>
            <person name="Zhao Q."/>
            <person name="Feng Q."/>
            <person name="Zhang L."/>
            <person name="Zhu J."/>
            <person name="Weng Q."/>
            <person name="Mu J."/>
            <person name="Lu Y."/>
            <person name="Fan D."/>
            <person name="Liu Y."/>
            <person name="Guan J."/>
            <person name="Zhang Y."/>
            <person name="Yu S."/>
            <person name="Liu X."/>
            <person name="Zhang Y."/>
            <person name="Hong G."/>
            <person name="Han B."/>
            <person name="Choisne N."/>
            <person name="Demange N."/>
            <person name="Orjeda G."/>
            <person name="Samain S."/>
            <person name="Cattolico L."/>
            <person name="Pelletier E."/>
            <person name="Couloux A."/>
            <person name="Segurens B."/>
            <person name="Wincker P."/>
            <person name="D'Hont A."/>
            <person name="Scarpelli C."/>
            <person name="Weissenbach J."/>
            <person name="Salanoubat M."/>
            <person name="Quetier F."/>
            <person name="Yu Y."/>
            <person name="Kim H.R."/>
            <person name="Rambo T."/>
            <person name="Currie J."/>
            <person name="Collura K."/>
            <person name="Luo M."/>
            <person name="Yang T."/>
            <person name="Ammiraju J.S.S."/>
            <person name="Engler F."/>
            <person name="Soderlund C."/>
            <person name="Wing R.A."/>
            <person name="Palmer L.E."/>
            <person name="de la Bastide M."/>
            <person name="Spiegel L."/>
            <person name="Nascimento L."/>
            <person name="Zutavern T."/>
            <person name="O'Shaughnessy A."/>
            <person name="Dike S."/>
            <person name="Dedhia N."/>
            <person name="Preston R."/>
            <person name="Balija V."/>
            <person name="McCombie W.R."/>
            <person name="Chow T."/>
            <person name="Chen H."/>
            <person name="Chung M."/>
            <person name="Chen C."/>
            <person name="Shaw J."/>
            <person name="Wu H."/>
            <person name="Hsiao K."/>
            <person name="Chao Y."/>
            <person name="Chu M."/>
            <person name="Cheng C."/>
            <person name="Hour A."/>
            <person name="Lee P."/>
            <person name="Lin S."/>
            <person name="Lin Y."/>
            <person name="Liou J."/>
            <person name="Liu S."/>
            <person name="Hsing Y."/>
            <person name="Raghuvanshi S."/>
            <person name="Mohanty A."/>
            <person name="Bharti A.K."/>
            <person name="Gaur A."/>
            <person name="Gupta V."/>
            <person name="Kumar D."/>
            <person name="Ravi V."/>
            <person name="Vij S."/>
            <person name="Kapur A."/>
            <person name="Khurana P."/>
            <person name="Khurana P."/>
            <person name="Khurana J.P."/>
            <person name="Tyagi A.K."/>
            <person name="Gaikwad K."/>
            <person name="Singh A."/>
            <person name="Dalal V."/>
            <person name="Srivastava S."/>
            <person name="Dixit A."/>
            <person name="Pal A.K."/>
            <person name="Ghazi I.A."/>
            <person name="Yadav M."/>
            <person name="Pandit A."/>
            <person name="Bhargava A."/>
            <person name="Sureshbabu K."/>
            <person name="Batra K."/>
            <person name="Sharma T.R."/>
            <person name="Mohapatra T."/>
            <person name="Singh N.K."/>
            <person name="Messing J."/>
            <person name="Nelson A.B."/>
            <person name="Fuks G."/>
            <person name="Kavchok S."/>
            <person name="Keizer G."/>
            <person name="Linton E."/>
            <person name="Llaca V."/>
            <person name="Song R."/>
            <person name="Tanyolac B."/>
            <person name="Young S."/>
            <person name="Ho-Il K."/>
            <person name="Hahn J.H."/>
            <person name="Sangsakoo G."/>
            <person name="Vanavichit A."/>
            <person name="de Mattos Luiz.A.T."/>
            <person name="Zimmer P.D."/>
            <person name="Malone G."/>
            <person name="Dellagostin O."/>
            <person name="de Oliveira A.C."/>
            <person name="Bevan M."/>
            <person name="Bancroft I."/>
            <person name="Minx P."/>
            <person name="Cordum H."/>
            <person name="Wilson R."/>
            <person name="Cheng Z."/>
            <person name="Jin W."/>
            <person name="Jiang J."/>
            <person name="Leong S.A."/>
            <person name="Iwama H."/>
            <person name="Gojobori T."/>
            <person name="Itoh T."/>
            <person name="Niimura Y."/>
            <person name="Fujii Y."/>
            <person name="Habara T."/>
            <person name="Sakai H."/>
            <person name="Sato Y."/>
            <person name="Wilson G."/>
            <person name="Kumar K."/>
            <person name="McCouch S."/>
            <person name="Juretic N."/>
            <person name="Hoen D."/>
            <person name="Wright S."/>
            <person name="Bruskiewich R."/>
            <person name="Bureau T."/>
            <person name="Miyao A."/>
            <person name="Hirochika H."/>
            <person name="Nishikawa T."/>
            <person name="Kadowaki K."/>
            <person name="Sugiura M."/>
            <person name="Burr B."/>
            <person name="Sasaki T."/>
        </authorList>
    </citation>
    <scope>NUCLEOTIDE SEQUENCE [LARGE SCALE GENOMIC DNA]</scope>
    <source>
        <strain evidence="3">cv. Nipponbare</strain>
    </source>
</reference>
<proteinExistence type="predicted"/>
<name>Q6K9J1_ORYSJ</name>
<reference evidence="3" key="2">
    <citation type="journal article" date="2008" name="Nucleic Acids Res.">
        <title>The rice annotation project database (RAP-DB): 2008 update.</title>
        <authorList>
            <consortium name="The rice annotation project (RAP)"/>
        </authorList>
    </citation>
    <scope>GENOME REANNOTATION</scope>
    <source>
        <strain evidence="3">cv. Nipponbare</strain>
    </source>
</reference>
<accession>Q6K9J1</accession>
<sequence length="144" mass="15757">MSLAGARARREGHRRRHWNATERERERERGRTGAWSGRVGWGGVALVGVEMGRARAQARRGVWRVAWLRRGIGSRLWCVCFVLFRVGLGRCTRGGGGGGACLLFVCSLAASAVRPLGFGVERSSHLVGLRLGFIFLPWATGSVL</sequence>
<dbReference type="AlphaFoldDB" id="Q6K9J1"/>
<feature type="region of interest" description="Disordered" evidence="1">
    <location>
        <begin position="1"/>
        <end position="33"/>
    </location>
</feature>
<organism evidence="2 3">
    <name type="scientific">Oryza sativa subsp. japonica</name>
    <name type="common">Rice</name>
    <dbReference type="NCBI Taxonomy" id="39947"/>
    <lineage>
        <taxon>Eukaryota</taxon>
        <taxon>Viridiplantae</taxon>
        <taxon>Streptophyta</taxon>
        <taxon>Embryophyta</taxon>
        <taxon>Tracheophyta</taxon>
        <taxon>Spermatophyta</taxon>
        <taxon>Magnoliopsida</taxon>
        <taxon>Liliopsida</taxon>
        <taxon>Poales</taxon>
        <taxon>Poaceae</taxon>
        <taxon>BOP clade</taxon>
        <taxon>Oryzoideae</taxon>
        <taxon>Oryzeae</taxon>
        <taxon>Oryzinae</taxon>
        <taxon>Oryza</taxon>
        <taxon>Oryza sativa</taxon>
    </lineage>
</organism>